<dbReference type="GO" id="GO:0016323">
    <property type="term" value="C:basolateral plasma membrane"/>
    <property type="evidence" value="ECO:0007669"/>
    <property type="project" value="UniProtKB-SubCell"/>
</dbReference>
<protein>
    <submittedName>
        <fullName evidence="14">Solute carrier family 16 member 7</fullName>
    </submittedName>
</protein>
<evidence type="ECO:0000256" key="8">
    <source>
        <dbReference type="ARBA" id="ARBA00023136"/>
    </source>
</evidence>
<comment type="similarity">
    <text evidence="2">Belongs to the major facilitator superfamily. Monocarboxylate porter (TC 2.A.1.13) family.</text>
</comment>
<keyword evidence="8 12" id="KW-0472">Membrane</keyword>
<keyword evidence="15" id="KW-1185">Reference proteome</keyword>
<keyword evidence="3" id="KW-0813">Transport</keyword>
<dbReference type="NCBIfam" id="TIGR00892">
    <property type="entry name" value="2A0113"/>
    <property type="match status" value="1"/>
</dbReference>
<evidence type="ECO:0000256" key="3">
    <source>
        <dbReference type="ARBA" id="ARBA00022448"/>
    </source>
</evidence>
<dbReference type="Gene3D" id="1.20.1250.20">
    <property type="entry name" value="MFS general substrate transporter like domains"/>
    <property type="match status" value="1"/>
</dbReference>
<proteinExistence type="inferred from homology"/>
<dbReference type="InterPro" id="IPR020846">
    <property type="entry name" value="MFS_dom"/>
</dbReference>
<keyword evidence="4" id="KW-1003">Cell membrane</keyword>
<dbReference type="InterPro" id="IPR011701">
    <property type="entry name" value="MFS"/>
</dbReference>
<feature type="transmembrane region" description="Helical" evidence="12">
    <location>
        <begin position="355"/>
        <end position="376"/>
    </location>
</feature>
<dbReference type="InterPro" id="IPR036259">
    <property type="entry name" value="MFS_trans_sf"/>
</dbReference>
<dbReference type="PROSITE" id="PS50850">
    <property type="entry name" value="MFS"/>
    <property type="match status" value="1"/>
</dbReference>
<evidence type="ECO:0000256" key="10">
    <source>
        <dbReference type="ARBA" id="ARBA00034218"/>
    </source>
</evidence>
<feature type="transmembrane region" description="Helical" evidence="12">
    <location>
        <begin position="295"/>
        <end position="317"/>
    </location>
</feature>
<keyword evidence="5 12" id="KW-0812">Transmembrane</keyword>
<feature type="transmembrane region" description="Helical" evidence="12">
    <location>
        <begin position="111"/>
        <end position="132"/>
    </location>
</feature>
<dbReference type="PANTHER" id="PTHR11360">
    <property type="entry name" value="MONOCARBOXYLATE TRANSPORTER"/>
    <property type="match status" value="1"/>
</dbReference>
<name>A0A3P8TUM8_AMPPE</name>
<keyword evidence="7 12" id="KW-1133">Transmembrane helix</keyword>
<evidence type="ECO:0000256" key="5">
    <source>
        <dbReference type="ARBA" id="ARBA00022692"/>
    </source>
</evidence>
<evidence type="ECO:0000313" key="15">
    <source>
        <dbReference type="Proteomes" id="UP000265080"/>
    </source>
</evidence>
<dbReference type="GO" id="GO:0015293">
    <property type="term" value="F:symporter activity"/>
    <property type="evidence" value="ECO:0007669"/>
    <property type="project" value="UniProtKB-KW"/>
</dbReference>
<dbReference type="AlphaFoldDB" id="A0A3P8TUM8"/>
<feature type="transmembrane region" description="Helical" evidence="12">
    <location>
        <begin position="17"/>
        <end position="36"/>
    </location>
</feature>
<evidence type="ECO:0000313" key="14">
    <source>
        <dbReference type="Ensembl" id="ENSAPEP00000026777.1"/>
    </source>
</evidence>
<evidence type="ECO:0000256" key="6">
    <source>
        <dbReference type="ARBA" id="ARBA00022847"/>
    </source>
</evidence>
<comment type="subcellular location">
    <subcellularLocation>
        <location evidence="1">Basolateral cell membrane</location>
        <topology evidence="1">Multi-pass membrane protein</topology>
    </subcellularLocation>
</comment>
<dbReference type="InterPro" id="IPR004743">
    <property type="entry name" value="MCT"/>
</dbReference>
<evidence type="ECO:0000256" key="1">
    <source>
        <dbReference type="ARBA" id="ARBA00004554"/>
    </source>
</evidence>
<dbReference type="STRING" id="161767.ENSAPEP00000026777"/>
<dbReference type="Proteomes" id="UP000265080">
    <property type="component" value="Chromosome 8"/>
</dbReference>
<evidence type="ECO:0000259" key="13">
    <source>
        <dbReference type="PROSITE" id="PS50850"/>
    </source>
</evidence>
<dbReference type="PANTHER" id="PTHR11360:SF92">
    <property type="entry name" value="MAJOR FACILITATOR SUPERFAMILY (MFS) PROFILE DOMAIN-CONTAINING PROTEIN"/>
    <property type="match status" value="1"/>
</dbReference>
<feature type="transmembrane region" description="Helical" evidence="12">
    <location>
        <begin position="388"/>
        <end position="407"/>
    </location>
</feature>
<evidence type="ECO:0000256" key="7">
    <source>
        <dbReference type="ARBA" id="ARBA00022989"/>
    </source>
</evidence>
<comment type="catalytic activity">
    <reaction evidence="9">
        <text>4-methyl-2-oxopentanoate(out) + H(+)(out) = 4-methyl-2-oxopentanoate(in) + H(+)(in)</text>
        <dbReference type="Rhea" id="RHEA:71779"/>
        <dbReference type="ChEBI" id="CHEBI:15378"/>
        <dbReference type="ChEBI" id="CHEBI:17865"/>
    </reaction>
</comment>
<reference evidence="14" key="3">
    <citation type="submission" date="2025-09" db="UniProtKB">
        <authorList>
            <consortium name="Ensembl"/>
        </authorList>
    </citation>
    <scope>IDENTIFICATION</scope>
</reference>
<dbReference type="FunFam" id="1.20.1250.20:FF:000030">
    <property type="entry name" value="monocarboxylate transporter 1 isoform X1"/>
    <property type="match status" value="1"/>
</dbReference>
<dbReference type="GeneTree" id="ENSGT00940000164303"/>
<dbReference type="InterPro" id="IPR050327">
    <property type="entry name" value="Proton-linked_MCT"/>
</dbReference>
<feature type="domain" description="Major facilitator superfamily (MFS) profile" evidence="13">
    <location>
        <begin position="19"/>
        <end position="443"/>
    </location>
</feature>
<evidence type="ECO:0000256" key="11">
    <source>
        <dbReference type="SAM" id="MobiDB-lite"/>
    </source>
</evidence>
<dbReference type="OMA" id="GKFNCCI"/>
<feature type="region of interest" description="Disordered" evidence="11">
    <location>
        <begin position="201"/>
        <end position="227"/>
    </location>
</feature>
<evidence type="ECO:0000256" key="2">
    <source>
        <dbReference type="ARBA" id="ARBA00006727"/>
    </source>
</evidence>
<dbReference type="GO" id="GO:0008028">
    <property type="term" value="F:monocarboxylic acid transmembrane transporter activity"/>
    <property type="evidence" value="ECO:0007669"/>
    <property type="project" value="InterPro"/>
</dbReference>
<reference evidence="14 15" key="1">
    <citation type="submission" date="2018-03" db="EMBL/GenBank/DDBJ databases">
        <title>Finding Nemo's genes: A chromosome-scale reference assembly of the genome of the orange clownfish Amphiprion percula.</title>
        <authorList>
            <person name="Lehmann R."/>
        </authorList>
    </citation>
    <scope>NUCLEOTIDE SEQUENCE</scope>
</reference>
<feature type="transmembrane region" description="Helical" evidence="12">
    <location>
        <begin position="261"/>
        <end position="283"/>
    </location>
</feature>
<keyword evidence="6" id="KW-0769">Symport</keyword>
<dbReference type="Pfam" id="PF07690">
    <property type="entry name" value="MFS_1"/>
    <property type="match status" value="1"/>
</dbReference>
<accession>A0A3P8TUM8</accession>
<dbReference type="SUPFAM" id="SSF103473">
    <property type="entry name" value="MFS general substrate transporter"/>
    <property type="match status" value="1"/>
</dbReference>
<feature type="transmembrane region" description="Helical" evidence="12">
    <location>
        <begin position="176"/>
        <end position="195"/>
    </location>
</feature>
<feature type="transmembrane region" description="Helical" evidence="12">
    <location>
        <begin position="419"/>
        <end position="441"/>
    </location>
</feature>
<comment type="catalytic activity">
    <reaction evidence="10">
        <text>3-methyl-2-oxobutanoate(out) + H(+)(out) = 3-methyl-2-oxobutanoate(in) + H(+)(in)</text>
        <dbReference type="Rhea" id="RHEA:71783"/>
        <dbReference type="ChEBI" id="CHEBI:11851"/>
        <dbReference type="ChEBI" id="CHEBI:15378"/>
    </reaction>
</comment>
<evidence type="ECO:0000256" key="4">
    <source>
        <dbReference type="ARBA" id="ARBA00022475"/>
    </source>
</evidence>
<feature type="transmembrane region" description="Helical" evidence="12">
    <location>
        <begin position="329"/>
        <end position="349"/>
    </location>
</feature>
<feature type="transmembrane region" description="Helical" evidence="12">
    <location>
        <begin position="88"/>
        <end position="105"/>
    </location>
</feature>
<evidence type="ECO:0000256" key="12">
    <source>
        <dbReference type="SAM" id="Phobius"/>
    </source>
</evidence>
<reference evidence="14" key="2">
    <citation type="submission" date="2025-08" db="UniProtKB">
        <authorList>
            <consortium name="Ensembl"/>
        </authorList>
    </citation>
    <scope>IDENTIFICATION</scope>
</reference>
<sequence length="481" mass="52385">MPPPAATNLGYTPPDGGWGWAVVFGAFISIGFSYAFPKSLTIYFKEIQEYFSVSYSEIAWVSSVMLASMYAGGPISSMLVNRYGSRPVVLVGGIMVCTGMVLASFGTSIIHLYLCVGVIGGFGLAFNLQPALTIIGTYFQAKRPLANGLAMTGSPVVLFTLAPLNQFLFDSFGWRGSFLILGSIVMNCCVAGALMRPVNKRVQPKPTNESPNRNGGGEEAESVNTGTQSADLLNEESQTASKGQSNVHKLIDISLFKHRGFLIYLAGNVIMFFGFFAPVVFLAPYAKHLGIDEYSAAFLLSIFALVDMFIRPATGFIGNTKWVRPRIQYFFSFAVSYNGVCHLLCPLASGYLGLVVYAVFFGLAFGMLSALLFEVLMDLVGANRFSSAVGLVTIIECGPVLLGPPLSGALVDIFGDYKYMYYACGVFMLVPGIFFFIMHYYNYKKLDEEQRQSVAVEMKTSEETVELKMNQDDKTVDAADG</sequence>
<evidence type="ECO:0000256" key="9">
    <source>
        <dbReference type="ARBA" id="ARBA00034216"/>
    </source>
</evidence>
<organism evidence="14 15">
    <name type="scientific">Amphiprion percula</name>
    <name type="common">Orange clownfish</name>
    <name type="synonym">Lutjanus percula</name>
    <dbReference type="NCBI Taxonomy" id="161767"/>
    <lineage>
        <taxon>Eukaryota</taxon>
        <taxon>Metazoa</taxon>
        <taxon>Chordata</taxon>
        <taxon>Craniata</taxon>
        <taxon>Vertebrata</taxon>
        <taxon>Euteleostomi</taxon>
        <taxon>Actinopterygii</taxon>
        <taxon>Neopterygii</taxon>
        <taxon>Teleostei</taxon>
        <taxon>Neoteleostei</taxon>
        <taxon>Acanthomorphata</taxon>
        <taxon>Ovalentaria</taxon>
        <taxon>Pomacentridae</taxon>
        <taxon>Amphiprion</taxon>
    </lineage>
</organism>
<dbReference type="Ensembl" id="ENSAPET00000027491.1">
    <property type="protein sequence ID" value="ENSAPEP00000026777.1"/>
    <property type="gene ID" value="ENSAPEG00000019033.1"/>
</dbReference>